<feature type="chain" id="PRO_5002317300" evidence="2">
    <location>
        <begin position="20"/>
        <end position="268"/>
    </location>
</feature>
<evidence type="ECO:0000313" key="4">
    <source>
        <dbReference type="Proteomes" id="UP000054007"/>
    </source>
</evidence>
<protein>
    <submittedName>
        <fullName evidence="3">Uncharacterized protein</fullName>
    </submittedName>
</protein>
<evidence type="ECO:0000256" key="2">
    <source>
        <dbReference type="SAM" id="SignalP"/>
    </source>
</evidence>
<organism evidence="3 4">
    <name type="scientific">Cylindrobasidium torrendii FP15055 ss-10</name>
    <dbReference type="NCBI Taxonomy" id="1314674"/>
    <lineage>
        <taxon>Eukaryota</taxon>
        <taxon>Fungi</taxon>
        <taxon>Dikarya</taxon>
        <taxon>Basidiomycota</taxon>
        <taxon>Agaricomycotina</taxon>
        <taxon>Agaricomycetes</taxon>
        <taxon>Agaricomycetidae</taxon>
        <taxon>Agaricales</taxon>
        <taxon>Marasmiineae</taxon>
        <taxon>Physalacriaceae</taxon>
        <taxon>Cylindrobasidium</taxon>
    </lineage>
</organism>
<keyword evidence="1" id="KW-0812">Transmembrane</keyword>
<keyword evidence="1" id="KW-0472">Membrane</keyword>
<evidence type="ECO:0000256" key="1">
    <source>
        <dbReference type="SAM" id="Phobius"/>
    </source>
</evidence>
<name>A0A0D7BDI7_9AGAR</name>
<dbReference type="Proteomes" id="UP000054007">
    <property type="component" value="Unassembled WGS sequence"/>
</dbReference>
<dbReference type="InterPro" id="IPR038213">
    <property type="entry name" value="IFI6/IFI27-like_sf"/>
</dbReference>
<dbReference type="EMBL" id="KN880507">
    <property type="protein sequence ID" value="KIY68209.1"/>
    <property type="molecule type" value="Genomic_DNA"/>
</dbReference>
<dbReference type="Gene3D" id="6.10.110.10">
    <property type="match status" value="1"/>
</dbReference>
<proteinExistence type="predicted"/>
<sequence>MRVLALCYFVFSFSLAVNAFDLGAWFDTAIKDIGNAFKNAGFEIAKFSEGVGSEVSNAAQTVGAFIDEQVQIIVKEAGFEDLEAIKGDMARVVNMADEFKRHLDEHDISIEDFSQRLSDALAPHYEALSEEVDGEGLTSREEKIALALDHTGQALLFVSDTYDLPQDKTRSLWDELATELLRLLEIIGQVIIDHPLVIFSILFYITFLGAAVPLFLRLLLSFFGFGVRGPIAGSAAAWAQRYFWGAAVESGSWFAWMQRAGMAAAKAG</sequence>
<keyword evidence="2" id="KW-0732">Signal</keyword>
<dbReference type="OrthoDB" id="440424at2759"/>
<accession>A0A0D7BDI7</accession>
<gene>
    <name evidence="3" type="ORF">CYLTODRAFT_421805</name>
</gene>
<evidence type="ECO:0000313" key="3">
    <source>
        <dbReference type="EMBL" id="KIY68209.1"/>
    </source>
</evidence>
<keyword evidence="1" id="KW-1133">Transmembrane helix</keyword>
<keyword evidence="4" id="KW-1185">Reference proteome</keyword>
<feature type="transmembrane region" description="Helical" evidence="1">
    <location>
        <begin position="196"/>
        <end position="220"/>
    </location>
</feature>
<feature type="signal peptide" evidence="2">
    <location>
        <begin position="1"/>
        <end position="19"/>
    </location>
</feature>
<reference evidence="3 4" key="1">
    <citation type="journal article" date="2015" name="Fungal Genet. Biol.">
        <title>Evolution of novel wood decay mechanisms in Agaricales revealed by the genome sequences of Fistulina hepatica and Cylindrobasidium torrendii.</title>
        <authorList>
            <person name="Floudas D."/>
            <person name="Held B.W."/>
            <person name="Riley R."/>
            <person name="Nagy L.G."/>
            <person name="Koehler G."/>
            <person name="Ransdell A.S."/>
            <person name="Younus H."/>
            <person name="Chow J."/>
            <person name="Chiniquy J."/>
            <person name="Lipzen A."/>
            <person name="Tritt A."/>
            <person name="Sun H."/>
            <person name="Haridas S."/>
            <person name="LaButti K."/>
            <person name="Ohm R.A."/>
            <person name="Kues U."/>
            <person name="Blanchette R.A."/>
            <person name="Grigoriev I.V."/>
            <person name="Minto R.E."/>
            <person name="Hibbett D.S."/>
        </authorList>
    </citation>
    <scope>NUCLEOTIDE SEQUENCE [LARGE SCALE GENOMIC DNA]</scope>
    <source>
        <strain evidence="3 4">FP15055 ss-10</strain>
    </source>
</reference>
<dbReference type="AlphaFoldDB" id="A0A0D7BDI7"/>